<sequence length="115" mass="13713">MKKDYTKTMNYAVVSMIDRITQDDKKSKIRISGLFPNPTVAEDSFLPYLPNQEIKRYLLRVEDLERFEEFYNFIQDLNEKHGEKAIFHLADGNFSTDEENRFRQILNIWTDTKIA</sequence>
<organism evidence="1">
    <name type="scientific">virus sp. ctah610</name>
    <dbReference type="NCBI Taxonomy" id="2826807"/>
    <lineage>
        <taxon>Viruses</taxon>
    </lineage>
</organism>
<dbReference type="EMBL" id="BK015827">
    <property type="protein sequence ID" value="DAE27078.1"/>
    <property type="molecule type" value="Genomic_DNA"/>
</dbReference>
<evidence type="ECO:0000313" key="1">
    <source>
        <dbReference type="EMBL" id="DAE27078.1"/>
    </source>
</evidence>
<reference evidence="1" key="1">
    <citation type="journal article" date="2021" name="Proc. Natl. Acad. Sci. U.S.A.">
        <title>A Catalog of Tens of Thousands of Viruses from Human Metagenomes Reveals Hidden Associations with Chronic Diseases.</title>
        <authorList>
            <person name="Tisza M.J."/>
            <person name="Buck C.B."/>
        </authorList>
    </citation>
    <scope>NUCLEOTIDE SEQUENCE</scope>
    <source>
        <strain evidence="1">Ctah610</strain>
    </source>
</reference>
<protein>
    <submittedName>
        <fullName evidence="1">Uncharacterized protein</fullName>
    </submittedName>
</protein>
<proteinExistence type="predicted"/>
<accession>A0A8S5R6N7</accession>
<name>A0A8S5R6N7_9VIRU</name>